<dbReference type="RefSeq" id="WP_005487995.1">
    <property type="nucleotide sequence ID" value="NZ_CAUI01000005.1"/>
</dbReference>
<dbReference type="GO" id="GO:0003700">
    <property type="term" value="F:DNA-binding transcription factor activity"/>
    <property type="evidence" value="ECO:0007669"/>
    <property type="project" value="TreeGrafter"/>
</dbReference>
<organism evidence="6 7">
    <name type="scientific">Halanaerobium saccharolyticum subsp. saccharolyticum DSM 6643</name>
    <dbReference type="NCBI Taxonomy" id="1293054"/>
    <lineage>
        <taxon>Bacteria</taxon>
        <taxon>Bacillati</taxon>
        <taxon>Bacillota</taxon>
        <taxon>Clostridia</taxon>
        <taxon>Halanaerobiales</taxon>
        <taxon>Halanaerobiaceae</taxon>
        <taxon>Halanaerobium</taxon>
    </lineage>
</organism>
<keyword evidence="7" id="KW-1185">Reference proteome</keyword>
<evidence type="ECO:0000259" key="5">
    <source>
        <dbReference type="SMART" id="SM00354"/>
    </source>
</evidence>
<dbReference type="EMBL" id="CAUI01000005">
    <property type="protein sequence ID" value="CCU78639.1"/>
    <property type="molecule type" value="Genomic_DNA"/>
</dbReference>
<dbReference type="Pfam" id="PF00356">
    <property type="entry name" value="LacI"/>
    <property type="match status" value="1"/>
</dbReference>
<dbReference type="Proteomes" id="UP000012063">
    <property type="component" value="Unassembled WGS sequence"/>
</dbReference>
<evidence type="ECO:0000313" key="6">
    <source>
        <dbReference type="EMBL" id="CCU78639.1"/>
    </source>
</evidence>
<dbReference type="InterPro" id="IPR028082">
    <property type="entry name" value="Peripla_BP_I"/>
</dbReference>
<keyword evidence="3" id="KW-0238">DNA-binding</keyword>
<dbReference type="CDD" id="cd01392">
    <property type="entry name" value="HTH_LacI"/>
    <property type="match status" value="1"/>
</dbReference>
<dbReference type="eggNOG" id="COG1609">
    <property type="taxonomic scope" value="Bacteria"/>
</dbReference>
<dbReference type="InParanoid" id="M5DZK4"/>
<dbReference type="PROSITE" id="PS00356">
    <property type="entry name" value="HTH_LACI_1"/>
    <property type="match status" value="1"/>
</dbReference>
<dbReference type="InterPro" id="IPR046335">
    <property type="entry name" value="LacI/GalR-like_sensor"/>
</dbReference>
<dbReference type="PRINTS" id="PR00036">
    <property type="entry name" value="HTHLACI"/>
</dbReference>
<dbReference type="PANTHER" id="PTHR30146">
    <property type="entry name" value="LACI-RELATED TRANSCRIPTIONAL REPRESSOR"/>
    <property type="match status" value="1"/>
</dbReference>
<dbReference type="InterPro" id="IPR010982">
    <property type="entry name" value="Lambda_DNA-bd_dom_sf"/>
</dbReference>
<gene>
    <name evidence="6" type="ORF">HSACCH_00779</name>
</gene>
<accession>M5DZK4</accession>
<keyword evidence="4" id="KW-0804">Transcription</keyword>
<dbReference type="OrthoDB" id="9784962at2"/>
<evidence type="ECO:0000256" key="1">
    <source>
        <dbReference type="ARBA" id="ARBA00022491"/>
    </source>
</evidence>
<dbReference type="PANTHER" id="PTHR30146:SF148">
    <property type="entry name" value="HTH-TYPE TRANSCRIPTIONAL REPRESSOR PURR-RELATED"/>
    <property type="match status" value="1"/>
</dbReference>
<dbReference type="STRING" id="1293054.HSACCH_00779"/>
<dbReference type="InterPro" id="IPR000843">
    <property type="entry name" value="HTH_LacI"/>
</dbReference>
<evidence type="ECO:0000256" key="4">
    <source>
        <dbReference type="ARBA" id="ARBA00023163"/>
    </source>
</evidence>
<proteinExistence type="predicted"/>
<dbReference type="AlphaFoldDB" id="M5DZK4"/>
<keyword evidence="1" id="KW-0678">Repressor</keyword>
<name>M5DZK4_9FIRM</name>
<feature type="domain" description="HTH lacI-type" evidence="5">
    <location>
        <begin position="2"/>
        <end position="72"/>
    </location>
</feature>
<evidence type="ECO:0000256" key="3">
    <source>
        <dbReference type="ARBA" id="ARBA00023125"/>
    </source>
</evidence>
<evidence type="ECO:0000256" key="2">
    <source>
        <dbReference type="ARBA" id="ARBA00023015"/>
    </source>
</evidence>
<dbReference type="Gene3D" id="1.10.260.40">
    <property type="entry name" value="lambda repressor-like DNA-binding domains"/>
    <property type="match status" value="1"/>
</dbReference>
<dbReference type="SMART" id="SM00354">
    <property type="entry name" value="HTH_LACI"/>
    <property type="match status" value="1"/>
</dbReference>
<reference evidence="7" key="1">
    <citation type="journal article" date="2013" name="Genome Announc.">
        <title>Genome Sequence of Halanaerobium saccharolyticum subsp. saccharolyticum Strain DSM 6643T, a Halophilic Hydrogen-Producing Bacterium.</title>
        <authorList>
            <person name="Kivisto A."/>
            <person name="Larjo A."/>
            <person name="Ciranna A."/>
            <person name="Santala V."/>
            <person name="Roos C."/>
            <person name="Karp M."/>
        </authorList>
    </citation>
    <scope>NUCLEOTIDE SEQUENCE [LARGE SCALE GENOMIC DNA]</scope>
    <source>
        <strain evidence="7">DSM 6643</strain>
    </source>
</reference>
<dbReference type="CDD" id="cd06267">
    <property type="entry name" value="PBP1_LacI_sugar_binding-like"/>
    <property type="match status" value="1"/>
</dbReference>
<dbReference type="SUPFAM" id="SSF47413">
    <property type="entry name" value="lambda repressor-like DNA-binding domains"/>
    <property type="match status" value="1"/>
</dbReference>
<comment type="caution">
    <text evidence="6">The sequence shown here is derived from an EMBL/GenBank/DDBJ whole genome shotgun (WGS) entry which is preliminary data.</text>
</comment>
<dbReference type="Gene3D" id="3.40.50.2300">
    <property type="match status" value="2"/>
</dbReference>
<keyword evidence="2" id="KW-0805">Transcription regulation</keyword>
<dbReference type="GO" id="GO:0000976">
    <property type="term" value="F:transcription cis-regulatory region binding"/>
    <property type="evidence" value="ECO:0007669"/>
    <property type="project" value="TreeGrafter"/>
</dbReference>
<evidence type="ECO:0000313" key="7">
    <source>
        <dbReference type="Proteomes" id="UP000012063"/>
    </source>
</evidence>
<dbReference type="SUPFAM" id="SSF53822">
    <property type="entry name" value="Periplasmic binding protein-like I"/>
    <property type="match status" value="1"/>
</dbReference>
<dbReference type="Pfam" id="PF13377">
    <property type="entry name" value="Peripla_BP_3"/>
    <property type="match status" value="1"/>
</dbReference>
<sequence length="335" mass="37756">MALTISDIAKLSDVSTATVSRVINSPEKVSESTRKKVMEVIKKHNYQPSGLAQSFRTKKSKTLALFIYDIDNPFYAKLIKELNKMAFDRDYTLIICDTENNKDRELEYINYINQNKIEGLIMTEGISTDHFNKLNNNMYLVCIDRDLDCELPYLRVTTNNRESVAKAIEYLVNLNHRKIAFVSGPKDVKTSIERKKGYLDIIKKYELPVGDDYIYQGDFKRESGSKALDYFLSLSELPSAIFCSNDLMAEGLLARALSLNIDIPNELSLIGFDGVSKALYKPLTTIKQDIHGIAETSINGLISMIEGGVKGNTVKEISGEFLIGETCRRLKSGEE</sequence>
<protein>
    <submittedName>
        <fullName evidence="6">Periplasmic binding protein/LacI transcriptional regulator</fullName>
    </submittedName>
</protein>